<dbReference type="EMBL" id="LBWB01000003">
    <property type="protein sequence ID" value="KKR01596.1"/>
    <property type="molecule type" value="Genomic_DNA"/>
</dbReference>
<name>A0A0G0MMH4_9BACT</name>
<dbReference type="Proteomes" id="UP000033881">
    <property type="component" value="Unassembled WGS sequence"/>
</dbReference>
<organism evidence="1 2">
    <name type="scientific">Candidatus Woesebacteria bacterium GW2011_GWB1_39_12</name>
    <dbReference type="NCBI Taxonomy" id="1618574"/>
    <lineage>
        <taxon>Bacteria</taxon>
        <taxon>Candidatus Woeseibacteriota</taxon>
    </lineage>
</organism>
<reference evidence="1 2" key="1">
    <citation type="journal article" date="2015" name="Nature">
        <title>rRNA introns, odd ribosomes, and small enigmatic genomes across a large radiation of phyla.</title>
        <authorList>
            <person name="Brown C.T."/>
            <person name="Hug L.A."/>
            <person name="Thomas B.C."/>
            <person name="Sharon I."/>
            <person name="Castelle C.J."/>
            <person name="Singh A."/>
            <person name="Wilkins M.J."/>
            <person name="Williams K.H."/>
            <person name="Banfield J.F."/>
        </authorList>
    </citation>
    <scope>NUCLEOTIDE SEQUENCE [LARGE SCALE GENOMIC DNA]</scope>
</reference>
<evidence type="ECO:0000313" key="1">
    <source>
        <dbReference type="EMBL" id="KKR01596.1"/>
    </source>
</evidence>
<sequence length="131" mass="15050">MASTLRDNLAMSNSPAEFVFKARYEKQTGHRLVHGNQREPDWIDTQTKAAFEIKQINYPRTHFKDQIRVNAMSISRHAQENPNAKVVLVFTDNVMLTSEPRTIAENSQVEPSQQTGDRLTYLTPLSIFEPF</sequence>
<dbReference type="AlphaFoldDB" id="A0A0G0MMH4"/>
<protein>
    <submittedName>
        <fullName evidence="1">Uncharacterized protein</fullName>
    </submittedName>
</protein>
<accession>A0A0G0MMH4</accession>
<gene>
    <name evidence="1" type="ORF">UT24_C0003G0003</name>
</gene>
<dbReference type="STRING" id="1618574.UT24_C0003G0003"/>
<evidence type="ECO:0000313" key="2">
    <source>
        <dbReference type="Proteomes" id="UP000033881"/>
    </source>
</evidence>
<comment type="caution">
    <text evidence="1">The sequence shown here is derived from an EMBL/GenBank/DDBJ whole genome shotgun (WGS) entry which is preliminary data.</text>
</comment>
<proteinExistence type="predicted"/>